<reference evidence="3" key="1">
    <citation type="submission" date="2016-05" db="EMBL/GenBank/DDBJ databases">
        <authorList>
            <person name="Liu B."/>
            <person name="Wang J."/>
            <person name="Zhu Y."/>
            <person name="Liu G."/>
            <person name="Chen Q."/>
            <person name="Chen Z."/>
            <person name="Lan J."/>
            <person name="Che J."/>
            <person name="Ge C."/>
            <person name="Shi H."/>
            <person name="Pan Z."/>
            <person name="Liu X."/>
        </authorList>
    </citation>
    <scope>NUCLEOTIDE SEQUENCE [LARGE SCALE GENOMIC DNA]</scope>
    <source>
        <strain evidence="3">FJAT-27215</strain>
    </source>
</reference>
<gene>
    <name evidence="2" type="ORF">A8F95_14310</name>
</gene>
<dbReference type="Proteomes" id="UP000092578">
    <property type="component" value="Unassembled WGS sequence"/>
</dbReference>
<sequence>MVEKEVVIEKDIFATLACPEKEGTFPAILLIAGSGPLDRNGNGPKGKYQTNLYKELAHFFTNMGFITLRYDKWGTGKRNGNLVEAGLSNLLHDAKAAMTFLQEQPNVSDVIVCGHSEGTILATDIAAKMKIDGCMLLSGGVDNLLEALYHQRQQAYQELLSMRGLKGWLNRTLKVDEKGEKKAEKMLKKMIESNSDIVRVTGMKQPAKWFREHDAYNTRAALKNVSCPVFALHGDKDSLVESSVLEELTGLVQGESEYHIVHNMEHGLREQTEPKSILDTKKLMKTILERPLHKEGLQLMAAWLERFLEREHKSA</sequence>
<dbReference type="PANTHER" id="PTHR43265">
    <property type="entry name" value="ESTERASE ESTD"/>
    <property type="match status" value="1"/>
</dbReference>
<dbReference type="AlphaFoldDB" id="A0A1B9AGD9"/>
<organism evidence="2 3">
    <name type="scientific">Pseudobacillus wudalianchiensis</name>
    <dbReference type="NCBI Taxonomy" id="1743143"/>
    <lineage>
        <taxon>Bacteria</taxon>
        <taxon>Bacillati</taxon>
        <taxon>Bacillota</taxon>
        <taxon>Bacilli</taxon>
        <taxon>Bacillales</taxon>
        <taxon>Bacillaceae</taxon>
        <taxon>Pseudobacillus</taxon>
    </lineage>
</organism>
<feature type="domain" description="Serine aminopeptidase S33" evidence="1">
    <location>
        <begin position="51"/>
        <end position="268"/>
    </location>
</feature>
<evidence type="ECO:0000313" key="2">
    <source>
        <dbReference type="EMBL" id="OCA82895.1"/>
    </source>
</evidence>
<comment type="caution">
    <text evidence="2">The sequence shown here is derived from an EMBL/GenBank/DDBJ whole genome shotgun (WGS) entry which is preliminary data.</text>
</comment>
<dbReference type="PANTHER" id="PTHR43265:SF1">
    <property type="entry name" value="ESTERASE ESTD"/>
    <property type="match status" value="1"/>
</dbReference>
<dbReference type="Gene3D" id="3.40.50.1820">
    <property type="entry name" value="alpha/beta hydrolase"/>
    <property type="match status" value="1"/>
</dbReference>
<keyword evidence="3" id="KW-1185">Reference proteome</keyword>
<evidence type="ECO:0000313" key="3">
    <source>
        <dbReference type="Proteomes" id="UP000092578"/>
    </source>
</evidence>
<dbReference type="GO" id="GO:0052689">
    <property type="term" value="F:carboxylic ester hydrolase activity"/>
    <property type="evidence" value="ECO:0007669"/>
    <property type="project" value="TreeGrafter"/>
</dbReference>
<dbReference type="RefSeq" id="WP_065411768.1">
    <property type="nucleotide sequence ID" value="NZ_MAYT01000029.1"/>
</dbReference>
<dbReference type="InterPro" id="IPR022742">
    <property type="entry name" value="Hydrolase_4"/>
</dbReference>
<dbReference type="InterPro" id="IPR029058">
    <property type="entry name" value="AB_hydrolase_fold"/>
</dbReference>
<name>A0A1B9AGD9_9BACI</name>
<protein>
    <recommendedName>
        <fullName evidence="1">Serine aminopeptidase S33 domain-containing protein</fullName>
    </recommendedName>
</protein>
<proteinExistence type="predicted"/>
<dbReference type="EMBL" id="MAYT01000029">
    <property type="protein sequence ID" value="OCA82895.1"/>
    <property type="molecule type" value="Genomic_DNA"/>
</dbReference>
<evidence type="ECO:0000259" key="1">
    <source>
        <dbReference type="Pfam" id="PF12146"/>
    </source>
</evidence>
<dbReference type="InterPro" id="IPR053145">
    <property type="entry name" value="AB_hydrolase_Est10"/>
</dbReference>
<dbReference type="Pfam" id="PF12146">
    <property type="entry name" value="Hydrolase_4"/>
    <property type="match status" value="1"/>
</dbReference>
<dbReference type="SUPFAM" id="SSF53474">
    <property type="entry name" value="alpha/beta-Hydrolases"/>
    <property type="match status" value="1"/>
</dbReference>
<accession>A0A1B9AGD9</accession>